<evidence type="ECO:0000313" key="4">
    <source>
        <dbReference type="Proteomes" id="UP001142055"/>
    </source>
</evidence>
<evidence type="ECO:0000313" key="3">
    <source>
        <dbReference type="EMBL" id="KAJ6215719.1"/>
    </source>
</evidence>
<keyword evidence="2" id="KW-0732">Signal</keyword>
<dbReference type="EMBL" id="JAPWDV010000004">
    <property type="protein sequence ID" value="KAJ6215719.1"/>
    <property type="molecule type" value="Genomic_DNA"/>
</dbReference>
<accession>A0A9Q0LYN9</accession>
<dbReference type="AlphaFoldDB" id="A0A9Q0LYN9"/>
<evidence type="ECO:0000256" key="2">
    <source>
        <dbReference type="SAM" id="SignalP"/>
    </source>
</evidence>
<feature type="signal peptide" evidence="2">
    <location>
        <begin position="1"/>
        <end position="27"/>
    </location>
</feature>
<comment type="caution">
    <text evidence="3">The sequence shown here is derived from an EMBL/GenBank/DDBJ whole genome shotgun (WGS) entry which is preliminary data.</text>
</comment>
<protein>
    <submittedName>
        <fullName evidence="3">Uncharacterized protein</fullName>
    </submittedName>
</protein>
<keyword evidence="4" id="KW-1185">Reference proteome</keyword>
<organism evidence="3 4">
    <name type="scientific">Blomia tropicalis</name>
    <name type="common">Mite</name>
    <dbReference type="NCBI Taxonomy" id="40697"/>
    <lineage>
        <taxon>Eukaryota</taxon>
        <taxon>Metazoa</taxon>
        <taxon>Ecdysozoa</taxon>
        <taxon>Arthropoda</taxon>
        <taxon>Chelicerata</taxon>
        <taxon>Arachnida</taxon>
        <taxon>Acari</taxon>
        <taxon>Acariformes</taxon>
        <taxon>Sarcoptiformes</taxon>
        <taxon>Astigmata</taxon>
        <taxon>Glycyphagoidea</taxon>
        <taxon>Echimyopodidae</taxon>
        <taxon>Blomia</taxon>
    </lineage>
</organism>
<reference evidence="3" key="1">
    <citation type="submission" date="2022-12" db="EMBL/GenBank/DDBJ databases">
        <title>Genome assemblies of Blomia tropicalis.</title>
        <authorList>
            <person name="Cui Y."/>
        </authorList>
    </citation>
    <scope>NUCLEOTIDE SEQUENCE</scope>
    <source>
        <tissue evidence="3">Adult mites</tissue>
    </source>
</reference>
<name>A0A9Q0LYN9_BLOTA</name>
<dbReference type="Proteomes" id="UP001142055">
    <property type="component" value="Chromosome 4"/>
</dbReference>
<feature type="region of interest" description="Disordered" evidence="1">
    <location>
        <begin position="105"/>
        <end position="125"/>
    </location>
</feature>
<proteinExistence type="predicted"/>
<sequence length="189" mass="21689">MSATILPSWSTIILFFVISNITDPVETAEQSNKTINFNNTLDQMKADESGRSYYMKKFPKTSVTNGFYQKYQLPYEEQKMDLTERYSGDDDARDLAKIVNKYRENGEMNNNNGGSGGGDSVDDDDSHYSMGYNFYDGKRKELDHNQYKYHSGTNHKSKDGITTSKIILRNSNHEQHVNIDEPSKLLINR</sequence>
<feature type="chain" id="PRO_5040218189" evidence="2">
    <location>
        <begin position="28"/>
        <end position="189"/>
    </location>
</feature>
<evidence type="ECO:0000256" key="1">
    <source>
        <dbReference type="SAM" id="MobiDB-lite"/>
    </source>
</evidence>
<gene>
    <name evidence="3" type="ORF">RDWZM_010219</name>
</gene>